<protein>
    <submittedName>
        <fullName evidence="1">Uncharacterized protein</fullName>
    </submittedName>
</protein>
<name>A0A2H4UV87_9VIRU</name>
<sequence length="42" mass="5149">MIRRFNNRAECITFDEVFQKLGFTHEYKWVITRNTHSTQKTT</sequence>
<dbReference type="EMBL" id="MF782455">
    <property type="protein sequence ID" value="ATZ80766.1"/>
    <property type="molecule type" value="Genomic_DNA"/>
</dbReference>
<accession>A0A2H4UV87</accession>
<dbReference type="Proteomes" id="UP000240325">
    <property type="component" value="Segment"/>
</dbReference>
<proteinExistence type="predicted"/>
<keyword evidence="2" id="KW-1185">Reference proteome</keyword>
<evidence type="ECO:0000313" key="1">
    <source>
        <dbReference type="EMBL" id="ATZ80766.1"/>
    </source>
</evidence>
<evidence type="ECO:0000313" key="2">
    <source>
        <dbReference type="Proteomes" id="UP000240325"/>
    </source>
</evidence>
<organism evidence="1">
    <name type="scientific">Bodo saltans virus</name>
    <dbReference type="NCBI Taxonomy" id="2024608"/>
    <lineage>
        <taxon>Viruses</taxon>
        <taxon>Varidnaviria</taxon>
        <taxon>Bamfordvirae</taxon>
        <taxon>Nucleocytoviricota</taxon>
        <taxon>Megaviricetes</taxon>
        <taxon>Imitervirales</taxon>
        <taxon>Mimiviridae</taxon>
        <taxon>Klosneuvirinae</taxon>
        <taxon>Theiavirus</taxon>
        <taxon>Theiavirus salishense</taxon>
    </lineage>
</organism>
<reference evidence="1" key="1">
    <citation type="journal article" date="2017" name="Elife">
        <title>The kinetoplastid-infecting Bodo saltans virus (BsV), a window into the most abundant giant viruses in the sea.</title>
        <authorList>
            <person name="Deeg C.M."/>
            <person name="Chow C.-E.T."/>
            <person name="Suttle C.A."/>
        </authorList>
    </citation>
    <scope>NUCLEOTIDE SEQUENCE</scope>
    <source>
        <strain evidence="1">NG1</strain>
    </source>
</reference>
<gene>
    <name evidence="1" type="ORF">BMW23_0720</name>
</gene>